<protein>
    <submittedName>
        <fullName evidence="1">Uncharacterized protein</fullName>
    </submittedName>
</protein>
<dbReference type="EMBL" id="CAIJDP010000049">
    <property type="protein sequence ID" value="CAD0000824.1"/>
    <property type="molecule type" value="Genomic_DNA"/>
</dbReference>
<sequence length="159" mass="18956">MQKTAYLNPEEIQLVKLFNSKNKIVSIFYYYWINISNPDEHYSFIDVIEFVFDDNKSLFFKLNEDDSGIGITTEFEFEKYKKSLQTEFLQQIRLQKVEATTLEIWESALITAFQQITFIEEKGNYLNVMFCIEFKNQKIELHFHPVEGLVVSEYDEISE</sequence>
<name>A0A6V6YNB8_9FLAO</name>
<organism evidence="1 2">
    <name type="scientific">Flavobacterium salmonis</name>
    <dbReference type="NCBI Taxonomy" id="2654844"/>
    <lineage>
        <taxon>Bacteria</taxon>
        <taxon>Pseudomonadati</taxon>
        <taxon>Bacteroidota</taxon>
        <taxon>Flavobacteriia</taxon>
        <taxon>Flavobacteriales</taxon>
        <taxon>Flavobacteriaceae</taxon>
        <taxon>Flavobacterium</taxon>
    </lineage>
</organism>
<proteinExistence type="predicted"/>
<evidence type="ECO:0000313" key="2">
    <source>
        <dbReference type="Proteomes" id="UP000530060"/>
    </source>
</evidence>
<dbReference type="AlphaFoldDB" id="A0A6V6YNB8"/>
<reference evidence="1 2" key="1">
    <citation type="submission" date="2020-06" db="EMBL/GenBank/DDBJ databases">
        <authorList>
            <person name="Criscuolo A."/>
        </authorList>
    </citation>
    <scope>NUCLEOTIDE SEQUENCE [LARGE SCALE GENOMIC DNA]</scope>
    <source>
        <strain evidence="2">CIP 111411</strain>
    </source>
</reference>
<gene>
    <name evidence="1" type="ORF">FLAT13_00236</name>
</gene>
<dbReference type="RefSeq" id="WP_180907625.1">
    <property type="nucleotide sequence ID" value="NZ_CAIJDP010000049.1"/>
</dbReference>
<keyword evidence="2" id="KW-1185">Reference proteome</keyword>
<comment type="caution">
    <text evidence="1">The sequence shown here is derived from an EMBL/GenBank/DDBJ whole genome shotgun (WGS) entry which is preliminary data.</text>
</comment>
<dbReference type="Proteomes" id="UP000530060">
    <property type="component" value="Unassembled WGS sequence"/>
</dbReference>
<evidence type="ECO:0000313" key="1">
    <source>
        <dbReference type="EMBL" id="CAD0000824.1"/>
    </source>
</evidence>
<accession>A0A6V6YNB8</accession>